<dbReference type="EMBL" id="MW353175">
    <property type="protein sequence ID" value="QQO91814.1"/>
    <property type="molecule type" value="Genomic_DNA"/>
</dbReference>
<evidence type="ECO:0000313" key="2">
    <source>
        <dbReference type="Proteomes" id="UP000595566"/>
    </source>
</evidence>
<protein>
    <submittedName>
        <fullName evidence="1">Uncharacterized protein</fullName>
    </submittedName>
</protein>
<name>A0A7T8ERZ2_9CAUD</name>
<reference evidence="1 2" key="1">
    <citation type="submission" date="2020-12" db="EMBL/GenBank/DDBJ databases">
        <title>Dynamics of Baltic Sea phages driven by environmental changes.</title>
        <authorList>
            <person name="Hoetzinger M."/>
            <person name="Nilsson E."/>
            <person name="Holmfeldt K."/>
        </authorList>
    </citation>
    <scope>NUCLEOTIDE SEQUENCE [LARGE SCALE GENOMIC DNA]</scope>
</reference>
<accession>A0A7T8ERZ2</accession>
<organism evidence="1 2">
    <name type="scientific">Flavobacterium phage vB_FspM_immuto_2-6A</name>
    <dbReference type="NCBI Taxonomy" id="2801477"/>
    <lineage>
        <taxon>Viruses</taxon>
        <taxon>Duplodnaviria</taxon>
        <taxon>Heunggongvirae</taxon>
        <taxon>Uroviricota</taxon>
        <taxon>Caudoviricetes</taxon>
        <taxon>Immutovirus</taxon>
        <taxon>Immutovirus immuto</taxon>
    </lineage>
</organism>
<dbReference type="Proteomes" id="UP000595566">
    <property type="component" value="Segment"/>
</dbReference>
<gene>
    <name evidence="1" type="ORF">immuto26A_135</name>
</gene>
<keyword evidence="2" id="KW-1185">Reference proteome</keyword>
<proteinExistence type="predicted"/>
<sequence>MKASISELVIGEKYLITSNHGINLENVIGVFKGDVLGGVAVSFKVKPNPGIALYRGGIIFSKDSKLMFEKVAS</sequence>
<evidence type="ECO:0000313" key="1">
    <source>
        <dbReference type="EMBL" id="QQO91814.1"/>
    </source>
</evidence>